<dbReference type="InterPro" id="IPR051534">
    <property type="entry name" value="CBASS_pafABC_assoc_protein"/>
</dbReference>
<dbReference type="PROSITE" id="PS51000">
    <property type="entry name" value="HTH_DEOR_2"/>
    <property type="match status" value="1"/>
</dbReference>
<organism evidence="5 6">
    <name type="scientific">Labedella populi</name>
    <dbReference type="NCBI Taxonomy" id="2498850"/>
    <lineage>
        <taxon>Bacteria</taxon>
        <taxon>Bacillati</taxon>
        <taxon>Actinomycetota</taxon>
        <taxon>Actinomycetes</taxon>
        <taxon>Micrococcales</taxon>
        <taxon>Microbacteriaceae</taxon>
        <taxon>Labedella</taxon>
    </lineage>
</organism>
<keyword evidence="6" id="KW-1185">Reference proteome</keyword>
<keyword evidence="2" id="KW-0238">DNA-binding</keyword>
<dbReference type="InterPro" id="IPR036388">
    <property type="entry name" value="WH-like_DNA-bd_sf"/>
</dbReference>
<dbReference type="Pfam" id="PF08279">
    <property type="entry name" value="HTH_11"/>
    <property type="match status" value="1"/>
</dbReference>
<dbReference type="PANTHER" id="PTHR34580">
    <property type="match status" value="1"/>
</dbReference>
<dbReference type="OrthoDB" id="8555652at2"/>
<dbReference type="PROSITE" id="PS52050">
    <property type="entry name" value="WYL"/>
    <property type="match status" value="1"/>
</dbReference>
<gene>
    <name evidence="5" type="ORF">ELQ92_13695</name>
</gene>
<dbReference type="GO" id="GO:0003700">
    <property type="term" value="F:DNA-binding transcription factor activity"/>
    <property type="evidence" value="ECO:0007669"/>
    <property type="project" value="InterPro"/>
</dbReference>
<proteinExistence type="predicted"/>
<dbReference type="Gene3D" id="1.10.10.10">
    <property type="entry name" value="Winged helix-like DNA-binding domain superfamily/Winged helix DNA-binding domain"/>
    <property type="match status" value="1"/>
</dbReference>
<evidence type="ECO:0000256" key="1">
    <source>
        <dbReference type="ARBA" id="ARBA00023015"/>
    </source>
</evidence>
<dbReference type="PIRSF" id="PIRSF016838">
    <property type="entry name" value="PafC"/>
    <property type="match status" value="1"/>
</dbReference>
<dbReference type="PROSITE" id="PS00894">
    <property type="entry name" value="HTH_DEOR_1"/>
    <property type="match status" value="1"/>
</dbReference>
<name>A0A3S4AGH5_9MICO</name>
<sequence>MPVSDSPSTSKRLLALLSLLQTRRDWPAPALARRLDVSERTVRRDIGRLRELDYRIDATRGPDGGYRLQAGSRLPPLRFDDEQVVAIVLALRTAGALGADLDEAAERALGTMSRLMPSHLAHRITGLVSVSAAPTGGAPTVVDPAVLLRVGEAIRAGEELRFGYASPGVSWEDRVRRIEPHHLLLHVGCWYLIGYSAEHEEWRVYRVDRMELRSHNGRRFAPRVVPGGDPARYLSARFRGSDGEGSWACWGEATVHAALADVAPFVGDGTAETLDDERSRVRLGSWSWGSLAATLSRWEVPLSDVHPLELRTAFAALAARATAAATGPSTVT</sequence>
<dbReference type="EMBL" id="RZNC01000005">
    <property type="protein sequence ID" value="RWZ59303.1"/>
    <property type="molecule type" value="Genomic_DNA"/>
</dbReference>
<evidence type="ECO:0000259" key="4">
    <source>
        <dbReference type="PROSITE" id="PS51000"/>
    </source>
</evidence>
<dbReference type="RefSeq" id="WP_128499875.1">
    <property type="nucleotide sequence ID" value="NZ_RZNC01000005.1"/>
</dbReference>
<evidence type="ECO:0000256" key="2">
    <source>
        <dbReference type="ARBA" id="ARBA00023125"/>
    </source>
</evidence>
<reference evidence="5 6" key="1">
    <citation type="submission" date="2018-12" db="EMBL/GenBank/DDBJ databases">
        <authorList>
            <person name="Li F."/>
        </authorList>
    </citation>
    <scope>NUCLEOTIDE SEQUENCE [LARGE SCALE GENOMIC DNA]</scope>
    <source>
        <strain evidence="5 6">8H24J-4-2</strain>
    </source>
</reference>
<dbReference type="InterPro" id="IPR026881">
    <property type="entry name" value="WYL_dom"/>
</dbReference>
<comment type="caution">
    <text evidence="5">The sequence shown here is derived from an EMBL/GenBank/DDBJ whole genome shotgun (WGS) entry which is preliminary data.</text>
</comment>
<dbReference type="AlphaFoldDB" id="A0A3S4AGH5"/>
<evidence type="ECO:0000313" key="5">
    <source>
        <dbReference type="EMBL" id="RWZ59303.1"/>
    </source>
</evidence>
<keyword evidence="1" id="KW-0805">Transcription regulation</keyword>
<evidence type="ECO:0000313" key="6">
    <source>
        <dbReference type="Proteomes" id="UP000288603"/>
    </source>
</evidence>
<dbReference type="PANTHER" id="PTHR34580:SF3">
    <property type="entry name" value="PROTEIN PAFB"/>
    <property type="match status" value="1"/>
</dbReference>
<dbReference type="InterPro" id="IPR028349">
    <property type="entry name" value="PafC-like"/>
</dbReference>
<dbReference type="Proteomes" id="UP000288603">
    <property type="component" value="Unassembled WGS sequence"/>
</dbReference>
<dbReference type="Pfam" id="PF13280">
    <property type="entry name" value="WYL"/>
    <property type="match status" value="1"/>
</dbReference>
<dbReference type="InterPro" id="IPR036390">
    <property type="entry name" value="WH_DNA-bd_sf"/>
</dbReference>
<dbReference type="InterPro" id="IPR001034">
    <property type="entry name" value="DeoR_HTH"/>
</dbReference>
<dbReference type="InterPro" id="IPR018356">
    <property type="entry name" value="Tscrpt_reg_HTH_DeoR_CS"/>
</dbReference>
<protein>
    <submittedName>
        <fullName evidence="5">WYL domain-containing transcriptional regulator</fullName>
    </submittedName>
</protein>
<dbReference type="InterPro" id="IPR013196">
    <property type="entry name" value="HTH_11"/>
</dbReference>
<feature type="domain" description="HTH deoR-type" evidence="4">
    <location>
        <begin position="9"/>
        <end position="68"/>
    </location>
</feature>
<accession>A0A3S4AGH5</accession>
<dbReference type="GO" id="GO:0003677">
    <property type="term" value="F:DNA binding"/>
    <property type="evidence" value="ECO:0007669"/>
    <property type="project" value="UniProtKB-KW"/>
</dbReference>
<evidence type="ECO:0000256" key="3">
    <source>
        <dbReference type="ARBA" id="ARBA00023163"/>
    </source>
</evidence>
<dbReference type="SUPFAM" id="SSF46785">
    <property type="entry name" value="Winged helix' DNA-binding domain"/>
    <property type="match status" value="1"/>
</dbReference>
<keyword evidence="3" id="KW-0804">Transcription</keyword>